<reference evidence="9" key="1">
    <citation type="submission" date="2017-09" db="EMBL/GenBank/DDBJ databases">
        <title>Depth-based differentiation of microbial function through sediment-hosted aquifers and enrichment of novel symbionts in the deep terrestrial subsurface.</title>
        <authorList>
            <person name="Probst A.J."/>
            <person name="Ladd B."/>
            <person name="Jarett J.K."/>
            <person name="Geller-Mcgrath D.E."/>
            <person name="Sieber C.M.K."/>
            <person name="Emerson J.B."/>
            <person name="Anantharaman K."/>
            <person name="Thomas B.C."/>
            <person name="Malmstrom R."/>
            <person name="Stieglmeier M."/>
            <person name="Klingl A."/>
            <person name="Woyke T."/>
            <person name="Ryan C.M."/>
            <person name="Banfield J.F."/>
        </authorList>
    </citation>
    <scope>NUCLEOTIDE SEQUENCE [LARGE SCALE GENOMIC DNA]</scope>
</reference>
<dbReference type="AlphaFoldDB" id="A0A2M6WTN7"/>
<dbReference type="EC" id="3.1.4.4" evidence="3"/>
<name>A0A2M6WTN7_9BACT</name>
<dbReference type="Proteomes" id="UP000228533">
    <property type="component" value="Unassembled WGS sequence"/>
</dbReference>
<protein>
    <recommendedName>
        <fullName evidence="3">phospholipase D</fullName>
        <ecNumber evidence="3">3.1.4.4</ecNumber>
    </recommendedName>
</protein>
<dbReference type="Gene3D" id="3.30.870.10">
    <property type="entry name" value="Endonuclease Chain A"/>
    <property type="match status" value="2"/>
</dbReference>
<comment type="similarity">
    <text evidence="2">Belongs to the phospholipase D family.</text>
</comment>
<dbReference type="PROSITE" id="PS50035">
    <property type="entry name" value="PLD"/>
    <property type="match status" value="1"/>
</dbReference>
<accession>A0A2M6WTN7</accession>
<evidence type="ECO:0000256" key="6">
    <source>
        <dbReference type="ARBA" id="ARBA00023098"/>
    </source>
</evidence>
<feature type="domain" description="PLD phosphodiesterase" evidence="7">
    <location>
        <begin position="398"/>
        <end position="428"/>
    </location>
</feature>
<dbReference type="EMBL" id="PFAM01000013">
    <property type="protein sequence ID" value="PIT96152.1"/>
    <property type="molecule type" value="Genomic_DNA"/>
</dbReference>
<evidence type="ECO:0000256" key="4">
    <source>
        <dbReference type="ARBA" id="ARBA00022801"/>
    </source>
</evidence>
<dbReference type="SUPFAM" id="SSF56024">
    <property type="entry name" value="Phospholipase D/nuclease"/>
    <property type="match status" value="2"/>
</dbReference>
<dbReference type="InterPro" id="IPR025202">
    <property type="entry name" value="PLD-like_dom"/>
</dbReference>
<dbReference type="GO" id="GO:0004630">
    <property type="term" value="F:phospholipase D activity"/>
    <property type="evidence" value="ECO:0007669"/>
    <property type="project" value="UniProtKB-EC"/>
</dbReference>
<dbReference type="InterPro" id="IPR051406">
    <property type="entry name" value="PLD_domain"/>
</dbReference>
<dbReference type="PANTHER" id="PTHR43856:SF1">
    <property type="entry name" value="MITOCHONDRIAL CARDIOLIPIN HYDROLASE"/>
    <property type="match status" value="1"/>
</dbReference>
<evidence type="ECO:0000313" key="8">
    <source>
        <dbReference type="EMBL" id="PIT96152.1"/>
    </source>
</evidence>
<dbReference type="GO" id="GO:0016891">
    <property type="term" value="F:RNA endonuclease activity producing 5'-phosphomonoesters, hydrolytic mechanism"/>
    <property type="evidence" value="ECO:0007669"/>
    <property type="project" value="TreeGrafter"/>
</dbReference>
<keyword evidence="5" id="KW-0442">Lipid degradation</keyword>
<gene>
    <name evidence="8" type="ORF">COT94_02770</name>
</gene>
<keyword evidence="4" id="KW-0378">Hydrolase</keyword>
<dbReference type="CDD" id="cd09130">
    <property type="entry name" value="PLDc_unchar2_2"/>
    <property type="match status" value="1"/>
</dbReference>
<evidence type="ECO:0000259" key="7">
    <source>
        <dbReference type="PROSITE" id="PS50035"/>
    </source>
</evidence>
<comment type="catalytic activity">
    <reaction evidence="1">
        <text>a 1,2-diacyl-sn-glycero-3-phosphocholine + H2O = a 1,2-diacyl-sn-glycero-3-phosphate + choline + H(+)</text>
        <dbReference type="Rhea" id="RHEA:14445"/>
        <dbReference type="ChEBI" id="CHEBI:15354"/>
        <dbReference type="ChEBI" id="CHEBI:15377"/>
        <dbReference type="ChEBI" id="CHEBI:15378"/>
        <dbReference type="ChEBI" id="CHEBI:57643"/>
        <dbReference type="ChEBI" id="CHEBI:58608"/>
        <dbReference type="EC" id="3.1.4.4"/>
    </reaction>
</comment>
<keyword evidence="6" id="KW-0443">Lipid metabolism</keyword>
<comment type="caution">
    <text evidence="8">The sequence shown here is derived from an EMBL/GenBank/DDBJ whole genome shotgun (WGS) entry which is preliminary data.</text>
</comment>
<evidence type="ECO:0000256" key="3">
    <source>
        <dbReference type="ARBA" id="ARBA00012027"/>
    </source>
</evidence>
<dbReference type="InterPro" id="IPR001736">
    <property type="entry name" value="PLipase_D/transphosphatidylase"/>
</dbReference>
<dbReference type="GO" id="GO:0016042">
    <property type="term" value="P:lipid catabolic process"/>
    <property type="evidence" value="ECO:0007669"/>
    <property type="project" value="UniProtKB-KW"/>
</dbReference>
<dbReference type="PANTHER" id="PTHR43856">
    <property type="entry name" value="CARDIOLIPIN HYDROLASE"/>
    <property type="match status" value="1"/>
</dbReference>
<dbReference type="GO" id="GO:0006793">
    <property type="term" value="P:phosphorus metabolic process"/>
    <property type="evidence" value="ECO:0007669"/>
    <property type="project" value="UniProtKB-ARBA"/>
</dbReference>
<sequence length="496" mass="55719">MIMLKSELPSNKNFFWKRLLFLVIFIFVTAVLLEIYQTLKPLPIDLSMTGQEIVVNINDLSWLADETYTLDNKRLNKQTIFETIFSSIDNAEQYILVDMFLFNDGVGLDGTVSRALAKEFSEKLIAKKQANPDVRITVITDPINTVYGGAPNLIFKTMADAGISVIETKLSPLRDSNPLYSGPWRLLFYVFGTRGLTWLPNPFDAQGPAVTLRAWLAIPNFKANHRKVFLADSQGRWLSVIASANPHGGSSNHSNVAWLIKGGFGNEIYKAEMAVARLSGVELLPAPSNLIKDKEVGQNSYAKVTMLTEGKIKTKALELINSVGTTDSIRLAMFYLSDRDIVEALLAGAERGADIKLLLDPNKDAFGYQKNGIPNRPVVGELVEKSGGKIKVRWYDTQGEQFHTKQLLVEKGGMLSVLLGSANYTRRNLDDLNLEADALVTMPTKLPIARVITGRFDKWYNNQEGQYSLDYKSYQDNSFWKYWLYRFQEFSGMSSF</sequence>
<evidence type="ECO:0000313" key="9">
    <source>
        <dbReference type="Proteomes" id="UP000228533"/>
    </source>
</evidence>
<organism evidence="8 9">
    <name type="scientific">Candidatus Falkowbacteria bacterium CG10_big_fil_rev_8_21_14_0_10_37_14</name>
    <dbReference type="NCBI Taxonomy" id="1974561"/>
    <lineage>
        <taxon>Bacteria</taxon>
        <taxon>Candidatus Falkowiibacteriota</taxon>
    </lineage>
</organism>
<dbReference type="Pfam" id="PF13091">
    <property type="entry name" value="PLDc_2"/>
    <property type="match status" value="1"/>
</dbReference>
<evidence type="ECO:0000256" key="5">
    <source>
        <dbReference type="ARBA" id="ARBA00022963"/>
    </source>
</evidence>
<evidence type="ECO:0000256" key="2">
    <source>
        <dbReference type="ARBA" id="ARBA00008664"/>
    </source>
</evidence>
<proteinExistence type="inferred from homology"/>
<evidence type="ECO:0000256" key="1">
    <source>
        <dbReference type="ARBA" id="ARBA00000798"/>
    </source>
</evidence>